<organism evidence="2 3">
    <name type="scientific">Triparma strigata</name>
    <dbReference type="NCBI Taxonomy" id="1606541"/>
    <lineage>
        <taxon>Eukaryota</taxon>
        <taxon>Sar</taxon>
        <taxon>Stramenopiles</taxon>
        <taxon>Ochrophyta</taxon>
        <taxon>Bolidophyceae</taxon>
        <taxon>Parmales</taxon>
        <taxon>Triparmaceae</taxon>
        <taxon>Triparma</taxon>
    </lineage>
</organism>
<dbReference type="Proteomes" id="UP001165085">
    <property type="component" value="Unassembled WGS sequence"/>
</dbReference>
<feature type="compositionally biased region" description="Low complexity" evidence="1">
    <location>
        <begin position="58"/>
        <end position="69"/>
    </location>
</feature>
<reference evidence="3" key="1">
    <citation type="journal article" date="2023" name="Commun. Biol.">
        <title>Genome analysis of Parmales, the sister group of diatoms, reveals the evolutionary specialization of diatoms from phago-mixotrophs to photoautotrophs.</title>
        <authorList>
            <person name="Ban H."/>
            <person name="Sato S."/>
            <person name="Yoshikawa S."/>
            <person name="Yamada K."/>
            <person name="Nakamura Y."/>
            <person name="Ichinomiya M."/>
            <person name="Sato N."/>
            <person name="Blanc-Mathieu R."/>
            <person name="Endo H."/>
            <person name="Kuwata A."/>
            <person name="Ogata H."/>
        </authorList>
    </citation>
    <scope>NUCLEOTIDE SEQUENCE [LARGE SCALE GENOMIC DNA]</scope>
    <source>
        <strain evidence="3">NIES 3701</strain>
    </source>
</reference>
<evidence type="ECO:0000256" key="1">
    <source>
        <dbReference type="SAM" id="MobiDB-lite"/>
    </source>
</evidence>
<dbReference type="OrthoDB" id="46180at2759"/>
<protein>
    <submittedName>
        <fullName evidence="2">Uncharacterized protein</fullName>
    </submittedName>
</protein>
<comment type="caution">
    <text evidence="2">The sequence shown here is derived from an EMBL/GenBank/DDBJ whole genome shotgun (WGS) entry which is preliminary data.</text>
</comment>
<keyword evidence="3" id="KW-1185">Reference proteome</keyword>
<gene>
    <name evidence="2" type="ORF">TrST_g11038</name>
</gene>
<accession>A0A9W7DR05</accession>
<evidence type="ECO:0000313" key="2">
    <source>
        <dbReference type="EMBL" id="GMH53014.1"/>
    </source>
</evidence>
<feature type="compositionally biased region" description="Low complexity" evidence="1">
    <location>
        <begin position="39"/>
        <end position="48"/>
    </location>
</feature>
<feature type="region of interest" description="Disordered" evidence="1">
    <location>
        <begin position="39"/>
        <end position="69"/>
    </location>
</feature>
<dbReference type="AlphaFoldDB" id="A0A9W7DR05"/>
<evidence type="ECO:0000313" key="3">
    <source>
        <dbReference type="Proteomes" id="UP001165085"/>
    </source>
</evidence>
<proteinExistence type="predicted"/>
<dbReference type="EMBL" id="BRXY01000016">
    <property type="protein sequence ID" value="GMH53014.1"/>
    <property type="molecule type" value="Genomic_DNA"/>
</dbReference>
<sequence length="142" mass="15817">MEYFNEQVTFPGRQHRLDECEALHMPALLSCQQLLHQSTSSSSSSSSSWFGLKTKPLSSKSNTNTGVSNSSSCSAETHALIQCRALAVGCTMQVTKLKNAIRDKKGDCKIEQKEVGTCLMQKREEMRGWYMNNYKKGEKGGE</sequence>
<name>A0A9W7DR05_9STRA</name>